<keyword evidence="3" id="KW-1185">Reference proteome</keyword>
<proteinExistence type="predicted"/>
<dbReference type="EMBL" id="JAENGY010000014">
    <property type="protein sequence ID" value="KAG6977055.1"/>
    <property type="molecule type" value="Genomic_DNA"/>
</dbReference>
<name>A0A8J5J7H0_9STRA</name>
<dbReference type="Proteomes" id="UP000709295">
    <property type="component" value="Unassembled WGS sequence"/>
</dbReference>
<comment type="caution">
    <text evidence="2">The sequence shown here is derived from an EMBL/GenBank/DDBJ whole genome shotgun (WGS) entry which is preliminary data.</text>
</comment>
<dbReference type="AlphaFoldDB" id="A0A8J5J7H0"/>
<accession>A0A8J5J7H0</accession>
<reference evidence="2" key="1">
    <citation type="submission" date="2021-01" db="EMBL/GenBank/DDBJ databases">
        <title>Phytophthora aleatoria, a newly-described species from Pinus radiata is distinct from Phytophthora cactorum isolates based on comparative genomics.</title>
        <authorList>
            <person name="Mcdougal R."/>
            <person name="Panda P."/>
            <person name="Williams N."/>
            <person name="Studholme D.J."/>
        </authorList>
    </citation>
    <scope>NUCLEOTIDE SEQUENCE</scope>
    <source>
        <strain evidence="2">NZFS 4037</strain>
    </source>
</reference>
<protein>
    <submittedName>
        <fullName evidence="2">Uncharacterized protein</fullName>
    </submittedName>
</protein>
<feature type="region of interest" description="Disordered" evidence="1">
    <location>
        <begin position="147"/>
        <end position="181"/>
    </location>
</feature>
<evidence type="ECO:0000256" key="1">
    <source>
        <dbReference type="SAM" id="MobiDB-lite"/>
    </source>
</evidence>
<sequence>MEIKTALGVEEWAFVQSALESGNVSRNNRLQADQETEVWIAKLEKDNRQLHKMWKDEATKRLDLEKKLQRLDGARMKHFKESKRLRKICLHQVATLIGIRQKMCPQDKKPLPLVVEQEKKAETMEQWLMSGLKTKSERCRETEEVTTTLHTQEAQRVKKNPLETQAKVQPLEDDKTKKQTPSLDATMLRELAVTFDWRGAW</sequence>
<organism evidence="2 3">
    <name type="scientific">Phytophthora aleatoria</name>
    <dbReference type="NCBI Taxonomy" id="2496075"/>
    <lineage>
        <taxon>Eukaryota</taxon>
        <taxon>Sar</taxon>
        <taxon>Stramenopiles</taxon>
        <taxon>Oomycota</taxon>
        <taxon>Peronosporomycetes</taxon>
        <taxon>Peronosporales</taxon>
        <taxon>Peronosporaceae</taxon>
        <taxon>Phytophthora</taxon>
    </lineage>
</organism>
<evidence type="ECO:0000313" key="3">
    <source>
        <dbReference type="Proteomes" id="UP000709295"/>
    </source>
</evidence>
<evidence type="ECO:0000313" key="2">
    <source>
        <dbReference type="EMBL" id="KAG6977055.1"/>
    </source>
</evidence>
<gene>
    <name evidence="2" type="ORF">JG688_00000749</name>
</gene>